<proteinExistence type="predicted"/>
<keyword evidence="1" id="KW-0812">Transmembrane</keyword>
<dbReference type="Proteomes" id="UP000467841">
    <property type="component" value="Unassembled WGS sequence"/>
</dbReference>
<dbReference type="AlphaFoldDB" id="A0A6D2HPT2"/>
<dbReference type="OrthoDB" id="1094164at2759"/>
<keyword evidence="3" id="KW-1185">Reference proteome</keyword>
<name>A0A6D2HPT2_9BRAS</name>
<evidence type="ECO:0000313" key="2">
    <source>
        <dbReference type="EMBL" id="CAA7016597.1"/>
    </source>
</evidence>
<gene>
    <name evidence="2" type="ORF">MERR_LOCUS3832</name>
</gene>
<feature type="transmembrane region" description="Helical" evidence="1">
    <location>
        <begin position="36"/>
        <end position="56"/>
    </location>
</feature>
<accession>A0A6D2HPT2</accession>
<keyword evidence="1" id="KW-0472">Membrane</keyword>
<organism evidence="2 3">
    <name type="scientific">Microthlaspi erraticum</name>
    <dbReference type="NCBI Taxonomy" id="1685480"/>
    <lineage>
        <taxon>Eukaryota</taxon>
        <taxon>Viridiplantae</taxon>
        <taxon>Streptophyta</taxon>
        <taxon>Embryophyta</taxon>
        <taxon>Tracheophyta</taxon>
        <taxon>Spermatophyta</taxon>
        <taxon>Magnoliopsida</taxon>
        <taxon>eudicotyledons</taxon>
        <taxon>Gunneridae</taxon>
        <taxon>Pentapetalae</taxon>
        <taxon>rosids</taxon>
        <taxon>malvids</taxon>
        <taxon>Brassicales</taxon>
        <taxon>Brassicaceae</taxon>
        <taxon>Coluteocarpeae</taxon>
        <taxon>Microthlaspi</taxon>
    </lineage>
</organism>
<evidence type="ECO:0000313" key="3">
    <source>
        <dbReference type="Proteomes" id="UP000467841"/>
    </source>
</evidence>
<protein>
    <submittedName>
        <fullName evidence="2">Uncharacterized protein</fullName>
    </submittedName>
</protein>
<dbReference type="EMBL" id="CACVBM020000233">
    <property type="protein sequence ID" value="CAA7016597.1"/>
    <property type="molecule type" value="Genomic_DNA"/>
</dbReference>
<evidence type="ECO:0000256" key="1">
    <source>
        <dbReference type="SAM" id="Phobius"/>
    </source>
</evidence>
<reference evidence="2" key="1">
    <citation type="submission" date="2020-01" db="EMBL/GenBank/DDBJ databases">
        <authorList>
            <person name="Mishra B."/>
        </authorList>
    </citation>
    <scope>NUCLEOTIDE SEQUENCE [LARGE SCALE GENOMIC DNA]</scope>
</reference>
<sequence length="101" mass="11833">MRMKHTLHTLTIFTKYGGTGRLVSSVKGSWKEQSGLALSGAFFVGWFGHSLINLYHRREYWYKVDRLWKETDTRTDEVDALDAQYRAAMNKKWSEKRKSTA</sequence>
<keyword evidence="1" id="KW-1133">Transmembrane helix</keyword>
<comment type="caution">
    <text evidence="2">The sequence shown here is derived from an EMBL/GenBank/DDBJ whole genome shotgun (WGS) entry which is preliminary data.</text>
</comment>